<evidence type="ECO:0000313" key="4">
    <source>
        <dbReference type="EMBL" id="KAF2169554.1"/>
    </source>
</evidence>
<accession>A0A6A6CQW1</accession>
<keyword evidence="1" id="KW-0560">Oxidoreductase</keyword>
<proteinExistence type="inferred from homology"/>
<organism evidence="4 5">
    <name type="scientific">Zasmidium cellare ATCC 36951</name>
    <dbReference type="NCBI Taxonomy" id="1080233"/>
    <lineage>
        <taxon>Eukaryota</taxon>
        <taxon>Fungi</taxon>
        <taxon>Dikarya</taxon>
        <taxon>Ascomycota</taxon>
        <taxon>Pezizomycotina</taxon>
        <taxon>Dothideomycetes</taxon>
        <taxon>Dothideomycetidae</taxon>
        <taxon>Mycosphaerellales</taxon>
        <taxon>Mycosphaerellaceae</taxon>
        <taxon>Zasmidium</taxon>
    </lineage>
</organism>
<reference evidence="4" key="1">
    <citation type="journal article" date="2020" name="Stud. Mycol.">
        <title>101 Dothideomycetes genomes: a test case for predicting lifestyles and emergence of pathogens.</title>
        <authorList>
            <person name="Haridas S."/>
            <person name="Albert R."/>
            <person name="Binder M."/>
            <person name="Bloem J."/>
            <person name="Labutti K."/>
            <person name="Salamov A."/>
            <person name="Andreopoulos B."/>
            <person name="Baker S."/>
            <person name="Barry K."/>
            <person name="Bills G."/>
            <person name="Bluhm B."/>
            <person name="Cannon C."/>
            <person name="Castanera R."/>
            <person name="Culley D."/>
            <person name="Daum C."/>
            <person name="Ezra D."/>
            <person name="Gonzalez J."/>
            <person name="Henrissat B."/>
            <person name="Kuo A."/>
            <person name="Liang C."/>
            <person name="Lipzen A."/>
            <person name="Lutzoni F."/>
            <person name="Magnuson J."/>
            <person name="Mondo S."/>
            <person name="Nolan M."/>
            <person name="Ohm R."/>
            <person name="Pangilinan J."/>
            <person name="Park H.-J."/>
            <person name="Ramirez L."/>
            <person name="Alfaro M."/>
            <person name="Sun H."/>
            <person name="Tritt A."/>
            <person name="Yoshinaga Y."/>
            <person name="Zwiers L.-H."/>
            <person name="Turgeon B."/>
            <person name="Goodwin S."/>
            <person name="Spatafora J."/>
            <person name="Crous P."/>
            <person name="Grigoriev I."/>
        </authorList>
    </citation>
    <scope>NUCLEOTIDE SEQUENCE</scope>
    <source>
        <strain evidence="4">ATCC 36951</strain>
    </source>
</reference>
<dbReference type="InterPro" id="IPR001509">
    <property type="entry name" value="Epimerase_deHydtase"/>
</dbReference>
<dbReference type="Proteomes" id="UP000799537">
    <property type="component" value="Unassembled WGS sequence"/>
</dbReference>
<protein>
    <recommendedName>
        <fullName evidence="3">NAD-dependent epimerase/dehydratase domain-containing protein</fullName>
    </recommendedName>
</protein>
<dbReference type="PANTHER" id="PTHR10366:SF564">
    <property type="entry name" value="STEROL-4-ALPHA-CARBOXYLATE 3-DEHYDROGENASE, DECARBOXYLATING"/>
    <property type="match status" value="1"/>
</dbReference>
<comment type="similarity">
    <text evidence="2">Belongs to the NAD(P)-dependent epimerase/dehydratase family. Dihydroflavonol-4-reductase subfamily.</text>
</comment>
<dbReference type="EMBL" id="ML993587">
    <property type="protein sequence ID" value="KAF2169554.1"/>
    <property type="molecule type" value="Genomic_DNA"/>
</dbReference>
<dbReference type="SUPFAM" id="SSF51735">
    <property type="entry name" value="NAD(P)-binding Rossmann-fold domains"/>
    <property type="match status" value="1"/>
</dbReference>
<dbReference type="Pfam" id="PF01370">
    <property type="entry name" value="Epimerase"/>
    <property type="match status" value="1"/>
</dbReference>
<evidence type="ECO:0000256" key="1">
    <source>
        <dbReference type="ARBA" id="ARBA00023002"/>
    </source>
</evidence>
<gene>
    <name evidence="4" type="ORF">M409DRAFT_19966</name>
</gene>
<dbReference type="Gene3D" id="3.40.50.720">
    <property type="entry name" value="NAD(P)-binding Rossmann-like Domain"/>
    <property type="match status" value="1"/>
</dbReference>
<dbReference type="AlphaFoldDB" id="A0A6A6CQW1"/>
<feature type="domain" description="NAD-dependent epimerase/dehydratase" evidence="3">
    <location>
        <begin position="9"/>
        <end position="142"/>
    </location>
</feature>
<evidence type="ECO:0000256" key="2">
    <source>
        <dbReference type="ARBA" id="ARBA00023445"/>
    </source>
</evidence>
<dbReference type="PANTHER" id="PTHR10366">
    <property type="entry name" value="NAD DEPENDENT EPIMERASE/DEHYDRATASE"/>
    <property type="match status" value="1"/>
</dbReference>
<name>A0A6A6CQW1_ZASCE</name>
<dbReference type="GO" id="GO:0016616">
    <property type="term" value="F:oxidoreductase activity, acting on the CH-OH group of donors, NAD or NADP as acceptor"/>
    <property type="evidence" value="ECO:0007669"/>
    <property type="project" value="TreeGrafter"/>
</dbReference>
<dbReference type="InterPro" id="IPR036291">
    <property type="entry name" value="NAD(P)-bd_dom_sf"/>
</dbReference>
<evidence type="ECO:0000259" key="3">
    <source>
        <dbReference type="Pfam" id="PF01370"/>
    </source>
</evidence>
<sequence>MSFTKSDLVLITGANGHVGSHLVDYLLKDPNGPQVRAAVRTEKSAAPLQATFKQFVDSGRLKFSYVADMTAPGAYDSAVKGATHIAHVASPLILDPPDLEKDLLRPAIQGTVGLLESANKSNDAKSVVVTSSFAAAFDPFKGWSSDYTYSSQDWNPITYEQGAGREATKGLDERYQGFMAYLSSKKLAEEAAWNYYHKHVEGGKGKGWKFSTILPTYIGGPCVLPLKGEVGLDGYSFSQAKITDIAQRGTNKGLVDDFPFWVDVRDVAKAHAQALLRQEAHGKRWILACQKARMWQIAKSIQVQSPWREVEVFEENDRSFDIACDESLQGLGLGEWIGLDEMVRDTVGPVVGNL</sequence>
<dbReference type="RefSeq" id="XP_033670443.1">
    <property type="nucleotide sequence ID" value="XM_033805171.1"/>
</dbReference>
<dbReference type="OrthoDB" id="2735536at2759"/>
<evidence type="ECO:0000313" key="5">
    <source>
        <dbReference type="Proteomes" id="UP000799537"/>
    </source>
</evidence>
<dbReference type="GeneID" id="54558443"/>
<dbReference type="InterPro" id="IPR050425">
    <property type="entry name" value="NAD(P)_dehydrat-like"/>
</dbReference>
<keyword evidence="5" id="KW-1185">Reference proteome</keyword>